<protein>
    <recommendedName>
        <fullName evidence="1">BRCT domain-containing protein</fullName>
    </recommendedName>
</protein>
<evidence type="ECO:0000313" key="3">
    <source>
        <dbReference type="Proteomes" id="UP000219215"/>
    </source>
</evidence>
<feature type="domain" description="BRCT" evidence="1">
    <location>
        <begin position="43"/>
        <end position="113"/>
    </location>
</feature>
<dbReference type="InterPro" id="IPR001357">
    <property type="entry name" value="BRCT_dom"/>
</dbReference>
<gene>
    <name evidence="2" type="ORF">DPRO_3636</name>
</gene>
<dbReference type="OrthoDB" id="9132890at2"/>
<evidence type="ECO:0000313" key="2">
    <source>
        <dbReference type="EMBL" id="SOB60552.1"/>
    </source>
</evidence>
<dbReference type="KEGG" id="pprf:DPRO_3636"/>
<proteinExistence type="predicted"/>
<organism evidence="2 3">
    <name type="scientific">Pseudodesulfovibrio profundus</name>
    <dbReference type="NCBI Taxonomy" id="57320"/>
    <lineage>
        <taxon>Bacteria</taxon>
        <taxon>Pseudomonadati</taxon>
        <taxon>Thermodesulfobacteriota</taxon>
        <taxon>Desulfovibrionia</taxon>
        <taxon>Desulfovibrionales</taxon>
        <taxon>Desulfovibrionaceae</taxon>
    </lineage>
</organism>
<dbReference type="Proteomes" id="UP000219215">
    <property type="component" value="Chromosome DPRO"/>
</dbReference>
<dbReference type="InterPro" id="IPR036420">
    <property type="entry name" value="BRCT_dom_sf"/>
</dbReference>
<dbReference type="AlphaFoldDB" id="A0A2C8FD31"/>
<accession>A0A2C8FD31</accession>
<evidence type="ECO:0000259" key="1">
    <source>
        <dbReference type="Pfam" id="PF00533"/>
    </source>
</evidence>
<dbReference type="Pfam" id="PF00533">
    <property type="entry name" value="BRCT"/>
    <property type="match status" value="1"/>
</dbReference>
<dbReference type="SUPFAM" id="SSF52113">
    <property type="entry name" value="BRCT domain"/>
    <property type="match status" value="1"/>
</dbReference>
<keyword evidence="3" id="KW-1185">Reference proteome</keyword>
<sequence length="120" mass="13535">MGKGRASMILAETGLAEEEYADLSEWELWETICRLPGHFRKEFYVPEICFTGFGRGKEKSMLQEIARMNGYIVRDAVTKQLDFLCCGPEPGPSKIEKAEFQGVKIVTIEEFLNALGIPMP</sequence>
<dbReference type="Gene3D" id="3.40.50.10190">
    <property type="entry name" value="BRCT domain"/>
    <property type="match status" value="1"/>
</dbReference>
<reference evidence="3" key="1">
    <citation type="submission" date="2017-09" db="EMBL/GenBank/DDBJ databases">
        <authorList>
            <person name="Regsiter A."/>
            <person name="William W."/>
        </authorList>
    </citation>
    <scope>NUCLEOTIDE SEQUENCE [LARGE SCALE GENOMIC DNA]</scope>
    <source>
        <strain evidence="3">500-1</strain>
    </source>
</reference>
<dbReference type="RefSeq" id="WP_097013255.1">
    <property type="nucleotide sequence ID" value="NZ_LT907975.1"/>
</dbReference>
<dbReference type="EMBL" id="LT907975">
    <property type="protein sequence ID" value="SOB60552.1"/>
    <property type="molecule type" value="Genomic_DNA"/>
</dbReference>
<name>A0A2C8FD31_9BACT</name>